<dbReference type="AlphaFoldDB" id="A0A7C9GPX2"/>
<proteinExistence type="predicted"/>
<evidence type="ECO:0000313" key="1">
    <source>
        <dbReference type="EMBL" id="MQT17273.1"/>
    </source>
</evidence>
<evidence type="ECO:0000313" key="2">
    <source>
        <dbReference type="Proteomes" id="UP000481327"/>
    </source>
</evidence>
<organism evidence="1 2">
    <name type="scientific">Sandarakinorhabdus fusca</name>
    <dbReference type="NCBI Taxonomy" id="1439888"/>
    <lineage>
        <taxon>Bacteria</taxon>
        <taxon>Pseudomonadati</taxon>
        <taxon>Pseudomonadota</taxon>
        <taxon>Alphaproteobacteria</taxon>
        <taxon>Sphingomonadales</taxon>
        <taxon>Sphingosinicellaceae</taxon>
        <taxon>Sandarakinorhabdus</taxon>
    </lineage>
</organism>
<protein>
    <recommendedName>
        <fullName evidence="3">Phage late control D family protein</fullName>
    </recommendedName>
</protein>
<sequence length="375" mass="40401">MFDSGYLFLLIGPVPVPLPAPLPVTEALQSVEVDSSRDRSGFQLTFTLGKASPLQLALLPLGFFDPIATRVIIVVVVRGLPQVIMDGIVTRQEVQPGNKPGEATLTITGEDLSVLMDIVELRIPWLAMPEAARIATILAKYAAFGVVPMVIPPPVIAVDSPTSRFDTQDGTDRAYLRQLATQSGYVFQVEPGPLPGQSIAYFGPDIRLPVVQRALSVNMDADTNVERISFSLDGLAKKQTIMFLMDPVTRKIPIPIPIPPINPLRPPLGLRPVVPARVGFAQNTTHLTASEAAKRAFGIMLESATPVSASGALDVGAYGVPLRARMMVGVRGAGITYDGLYFVDSVTHNIKRGEYKQNFQLSRDGMVSQTPVVVP</sequence>
<reference evidence="1 2" key="1">
    <citation type="submission" date="2019-09" db="EMBL/GenBank/DDBJ databases">
        <title>Polymorphobacter sp. isolated from a lake in China.</title>
        <authorList>
            <person name="Liu Z."/>
        </authorList>
    </citation>
    <scope>NUCLEOTIDE SEQUENCE [LARGE SCALE GENOMIC DNA]</scope>
    <source>
        <strain evidence="1 2">D40P</strain>
    </source>
</reference>
<evidence type="ECO:0008006" key="3">
    <source>
        <dbReference type="Google" id="ProtNLM"/>
    </source>
</evidence>
<comment type="caution">
    <text evidence="1">The sequence shown here is derived from an EMBL/GenBank/DDBJ whole genome shotgun (WGS) entry which is preliminary data.</text>
</comment>
<dbReference type="RefSeq" id="WP_152577670.1">
    <property type="nucleotide sequence ID" value="NZ_JAATJI010000001.1"/>
</dbReference>
<dbReference type="OrthoDB" id="262740at2"/>
<dbReference type="EMBL" id="WIOL01000002">
    <property type="protein sequence ID" value="MQT17273.1"/>
    <property type="molecule type" value="Genomic_DNA"/>
</dbReference>
<accession>A0A7C9GPX2</accession>
<gene>
    <name evidence="1" type="ORF">F3168_08345</name>
</gene>
<name>A0A7C9GPX2_9SPHN</name>
<keyword evidence="2" id="KW-1185">Reference proteome</keyword>
<dbReference type="Proteomes" id="UP000481327">
    <property type="component" value="Unassembled WGS sequence"/>
</dbReference>